<keyword evidence="5" id="KW-0479">Metal-binding</keyword>
<dbReference type="InterPro" id="IPR004313">
    <property type="entry name" value="ARD"/>
</dbReference>
<evidence type="ECO:0000256" key="3">
    <source>
        <dbReference type="ARBA" id="ARBA00022596"/>
    </source>
</evidence>
<dbReference type="GO" id="GO:0009086">
    <property type="term" value="P:methionine biosynthetic process"/>
    <property type="evidence" value="ECO:0007669"/>
    <property type="project" value="UniProtKB-KW"/>
</dbReference>
<keyword evidence="4" id="KW-0028">Amino-acid biosynthesis</keyword>
<dbReference type="SUPFAM" id="SSF51182">
    <property type="entry name" value="RmlC-like cupins"/>
    <property type="match status" value="1"/>
</dbReference>
<evidence type="ECO:0000256" key="7">
    <source>
        <dbReference type="ARBA" id="ARBA00023002"/>
    </source>
</evidence>
<accession>A0A915DWZ1</accession>
<dbReference type="GO" id="GO:0010309">
    <property type="term" value="F:acireductone dioxygenase [iron(II)-requiring] activity"/>
    <property type="evidence" value="ECO:0007669"/>
    <property type="project" value="UniProtKB-EC"/>
</dbReference>
<dbReference type="GO" id="GO:0046872">
    <property type="term" value="F:metal ion binding"/>
    <property type="evidence" value="ECO:0007669"/>
    <property type="project" value="UniProtKB-KW"/>
</dbReference>
<evidence type="ECO:0000256" key="1">
    <source>
        <dbReference type="ARBA" id="ARBA00000428"/>
    </source>
</evidence>
<organism evidence="11 12">
    <name type="scientific">Ditylenchus dipsaci</name>
    <dbReference type="NCBI Taxonomy" id="166011"/>
    <lineage>
        <taxon>Eukaryota</taxon>
        <taxon>Metazoa</taxon>
        <taxon>Ecdysozoa</taxon>
        <taxon>Nematoda</taxon>
        <taxon>Chromadorea</taxon>
        <taxon>Rhabditida</taxon>
        <taxon>Tylenchina</taxon>
        <taxon>Tylenchomorpha</taxon>
        <taxon>Sphaerularioidea</taxon>
        <taxon>Anguinidae</taxon>
        <taxon>Anguininae</taxon>
        <taxon>Ditylenchus</taxon>
    </lineage>
</organism>
<keyword evidence="7" id="KW-0560">Oxidoreductase</keyword>
<keyword evidence="8" id="KW-0408">Iron</keyword>
<evidence type="ECO:0000256" key="4">
    <source>
        <dbReference type="ARBA" id="ARBA00022605"/>
    </source>
</evidence>
<evidence type="ECO:0000256" key="10">
    <source>
        <dbReference type="ARBA" id="ARBA00039005"/>
    </source>
</evidence>
<sequence>MVVCWLMCEPVVDQKAECHREPPQYVTEEEMASFGVICYQVPVNDGGEGLKEFVKKQGYQCSNEIVIHPSTIPNFEEECKNFFAEHSHTEEGVRYFAEGEGYFDVRNDKGEWVRILCRPGDVITLPSNIYHRFTTTNTDSVVLVRLFKEEPSYKINIRGGATVDHFYNRKDVITT</sequence>
<evidence type="ECO:0000256" key="8">
    <source>
        <dbReference type="ARBA" id="ARBA00023004"/>
    </source>
</evidence>
<keyword evidence="6" id="KW-0223">Dioxygenase</keyword>
<dbReference type="Pfam" id="PF03079">
    <property type="entry name" value="ARD"/>
    <property type="match status" value="1"/>
</dbReference>
<reference evidence="12" key="1">
    <citation type="submission" date="2022-11" db="UniProtKB">
        <authorList>
            <consortium name="WormBaseParasite"/>
        </authorList>
    </citation>
    <scope>IDENTIFICATION</scope>
</reference>
<evidence type="ECO:0000313" key="11">
    <source>
        <dbReference type="Proteomes" id="UP000887574"/>
    </source>
</evidence>
<dbReference type="Proteomes" id="UP000887574">
    <property type="component" value="Unplaced"/>
</dbReference>
<evidence type="ECO:0000256" key="5">
    <source>
        <dbReference type="ARBA" id="ARBA00022723"/>
    </source>
</evidence>
<dbReference type="InterPro" id="IPR014710">
    <property type="entry name" value="RmlC-like_jellyroll"/>
</dbReference>
<proteinExistence type="predicted"/>
<dbReference type="PANTHER" id="PTHR23418">
    <property type="entry name" value="ACIREDUCTONE DIOXYGENASE"/>
    <property type="match status" value="1"/>
</dbReference>
<dbReference type="AlphaFoldDB" id="A0A915DWZ1"/>
<name>A0A915DWZ1_9BILA</name>
<keyword evidence="11" id="KW-1185">Reference proteome</keyword>
<dbReference type="InterPro" id="IPR011051">
    <property type="entry name" value="RmlC_Cupin_sf"/>
</dbReference>
<comment type="cofactor">
    <cofactor evidence="2">
        <name>Fe(2+)</name>
        <dbReference type="ChEBI" id="CHEBI:29033"/>
    </cofactor>
</comment>
<dbReference type="CDD" id="cd02232">
    <property type="entry name" value="cupin_ARD"/>
    <property type="match status" value="1"/>
</dbReference>
<comment type="catalytic activity">
    <reaction evidence="1">
        <text>1,2-dihydroxy-5-(methylsulfanyl)pent-1-en-3-one + O2 = 4-methylsulfanyl-2-oxobutanoate + formate + 2 H(+)</text>
        <dbReference type="Rhea" id="RHEA:24504"/>
        <dbReference type="ChEBI" id="CHEBI:15378"/>
        <dbReference type="ChEBI" id="CHEBI:15379"/>
        <dbReference type="ChEBI" id="CHEBI:15740"/>
        <dbReference type="ChEBI" id="CHEBI:16723"/>
        <dbReference type="ChEBI" id="CHEBI:49252"/>
        <dbReference type="EC" id="1.13.11.54"/>
    </reaction>
</comment>
<evidence type="ECO:0000313" key="12">
    <source>
        <dbReference type="WBParaSite" id="jg2362"/>
    </source>
</evidence>
<keyword evidence="3" id="KW-0533">Nickel</keyword>
<dbReference type="PANTHER" id="PTHR23418:SF0">
    <property type="entry name" value="ACIREDUCTONE DIOXYGENASE"/>
    <property type="match status" value="1"/>
</dbReference>
<dbReference type="WBParaSite" id="jg2362">
    <property type="protein sequence ID" value="jg2362"/>
    <property type="gene ID" value="jg2362"/>
</dbReference>
<keyword evidence="9" id="KW-0486">Methionine biosynthesis</keyword>
<dbReference type="Gene3D" id="2.60.120.10">
    <property type="entry name" value="Jelly Rolls"/>
    <property type="match status" value="1"/>
</dbReference>
<protein>
    <recommendedName>
        <fullName evidence="10">acireductone dioxygenase (Fe(2+)-requiring)</fullName>
        <ecNumber evidence="10">1.13.11.54</ecNumber>
    </recommendedName>
</protein>
<evidence type="ECO:0000256" key="6">
    <source>
        <dbReference type="ARBA" id="ARBA00022964"/>
    </source>
</evidence>
<evidence type="ECO:0000256" key="9">
    <source>
        <dbReference type="ARBA" id="ARBA00023167"/>
    </source>
</evidence>
<evidence type="ECO:0000256" key="2">
    <source>
        <dbReference type="ARBA" id="ARBA00001954"/>
    </source>
</evidence>
<dbReference type="EC" id="1.13.11.54" evidence="10"/>